<name>A0AAV1CU09_OLDCO</name>
<evidence type="ECO:0000313" key="9">
    <source>
        <dbReference type="EMBL" id="CAI9098102.1"/>
    </source>
</evidence>
<evidence type="ECO:0000259" key="8">
    <source>
        <dbReference type="PROSITE" id="PS50811"/>
    </source>
</evidence>
<dbReference type="GO" id="GO:0043565">
    <property type="term" value="F:sequence-specific DNA binding"/>
    <property type="evidence" value="ECO:0007669"/>
    <property type="project" value="InterPro"/>
</dbReference>
<evidence type="ECO:0000256" key="6">
    <source>
        <dbReference type="ARBA" id="ARBA00023242"/>
    </source>
</evidence>
<dbReference type="SMART" id="SM00774">
    <property type="entry name" value="WRKY"/>
    <property type="match status" value="2"/>
</dbReference>
<dbReference type="AlphaFoldDB" id="A0AAV1CU09"/>
<dbReference type="PANTHER" id="PTHR31221:SF90">
    <property type="entry name" value="WRKY TRANSCRIPTION FACTOR 44"/>
    <property type="match status" value="1"/>
</dbReference>
<keyword evidence="2" id="KW-0677">Repeat</keyword>
<organism evidence="9 10">
    <name type="scientific">Oldenlandia corymbosa var. corymbosa</name>
    <dbReference type="NCBI Taxonomy" id="529605"/>
    <lineage>
        <taxon>Eukaryota</taxon>
        <taxon>Viridiplantae</taxon>
        <taxon>Streptophyta</taxon>
        <taxon>Embryophyta</taxon>
        <taxon>Tracheophyta</taxon>
        <taxon>Spermatophyta</taxon>
        <taxon>Magnoliopsida</taxon>
        <taxon>eudicotyledons</taxon>
        <taxon>Gunneridae</taxon>
        <taxon>Pentapetalae</taxon>
        <taxon>asterids</taxon>
        <taxon>lamiids</taxon>
        <taxon>Gentianales</taxon>
        <taxon>Rubiaceae</taxon>
        <taxon>Rubioideae</taxon>
        <taxon>Spermacoceae</taxon>
        <taxon>Hedyotis-Oldenlandia complex</taxon>
        <taxon>Oldenlandia</taxon>
    </lineage>
</organism>
<dbReference type="PROSITE" id="PS50811">
    <property type="entry name" value="WRKY"/>
    <property type="match status" value="2"/>
</dbReference>
<evidence type="ECO:0000256" key="7">
    <source>
        <dbReference type="SAM" id="MobiDB-lite"/>
    </source>
</evidence>
<evidence type="ECO:0000256" key="4">
    <source>
        <dbReference type="ARBA" id="ARBA00023125"/>
    </source>
</evidence>
<dbReference type="Gene3D" id="2.20.25.80">
    <property type="entry name" value="WRKY domain"/>
    <property type="match status" value="2"/>
</dbReference>
<dbReference type="GO" id="GO:0005634">
    <property type="term" value="C:nucleus"/>
    <property type="evidence" value="ECO:0007669"/>
    <property type="project" value="UniProtKB-SubCell"/>
</dbReference>
<keyword evidence="4" id="KW-0238">DNA-binding</keyword>
<proteinExistence type="predicted"/>
<feature type="region of interest" description="Disordered" evidence="7">
    <location>
        <begin position="270"/>
        <end position="292"/>
    </location>
</feature>
<dbReference type="SUPFAM" id="SSF118290">
    <property type="entry name" value="WRKY DNA-binding domain"/>
    <property type="match status" value="2"/>
</dbReference>
<comment type="subcellular location">
    <subcellularLocation>
        <location evidence="1">Nucleus</location>
    </subcellularLocation>
</comment>
<evidence type="ECO:0000256" key="3">
    <source>
        <dbReference type="ARBA" id="ARBA00023015"/>
    </source>
</evidence>
<reference evidence="9" key="1">
    <citation type="submission" date="2023-03" db="EMBL/GenBank/DDBJ databases">
        <authorList>
            <person name="Julca I."/>
        </authorList>
    </citation>
    <scope>NUCLEOTIDE SEQUENCE</scope>
</reference>
<dbReference type="GO" id="GO:0003700">
    <property type="term" value="F:DNA-binding transcription factor activity"/>
    <property type="evidence" value="ECO:0007669"/>
    <property type="project" value="InterPro"/>
</dbReference>
<dbReference type="Proteomes" id="UP001161247">
    <property type="component" value="Chromosome 3"/>
</dbReference>
<dbReference type="InterPro" id="IPR036576">
    <property type="entry name" value="WRKY_dom_sf"/>
</dbReference>
<sequence>MINEFQKILMRHLCVMKMEIKEAEKVVIAKPVASRPACSSFRSFSDLLTNAESSETAITAAIRPRTMRVKAEGKHHTVGAVSSQAEISKAAACASVDKVFKPERIRKPNVVYKPVAKPVSRTTIPALTNAESELEDLQHQNLVYHQADLRSELHHKLPSAEECEHSKMSSEIIMEEDHKSSSNNVPSFGDRPSYDGYSWRKYGQKQVKGSETPRSYYKCSHPNCPVKKKIERLINGQISEIVYKGEHNHPKPRLVKHNSSDEQLQGNMGKIDLKQPPWYNKQSKNEHHEGKGTAQSQYIFGLSSPSSFSGSIEPILDQAGSTISFGAAPLYSTSYHGGEFAEATNKLEPENGELMSKRRKYNGKSKEPGASVEGGKEATIVQNATDSTIVNDGFRWRKYGQKVVKGNPYPRSYYRCTTLKCNVRKYVERTSDEPNAFITTYEGKHNHEMPIKNTNYAANKTNTKAAVGS</sequence>
<dbReference type="PANTHER" id="PTHR31221">
    <property type="entry name" value="WRKY TRANSCRIPTION FACTOR PROTEIN 1-RELATED"/>
    <property type="match status" value="1"/>
</dbReference>
<keyword evidence="3" id="KW-0805">Transcription regulation</keyword>
<accession>A0AAV1CU09</accession>
<evidence type="ECO:0000313" key="10">
    <source>
        <dbReference type="Proteomes" id="UP001161247"/>
    </source>
</evidence>
<gene>
    <name evidence="9" type="ORF">OLC1_LOCUS8409</name>
</gene>
<feature type="domain" description="WRKY" evidence="8">
    <location>
        <begin position="385"/>
        <end position="450"/>
    </location>
</feature>
<dbReference type="InterPro" id="IPR003657">
    <property type="entry name" value="WRKY_dom"/>
</dbReference>
<keyword evidence="10" id="KW-1185">Reference proteome</keyword>
<dbReference type="FunFam" id="2.20.25.80:FF:000006">
    <property type="entry name" value="WRKY transcription factor"/>
    <property type="match status" value="2"/>
</dbReference>
<keyword evidence="6" id="KW-0539">Nucleus</keyword>
<evidence type="ECO:0000256" key="2">
    <source>
        <dbReference type="ARBA" id="ARBA00022737"/>
    </source>
</evidence>
<dbReference type="EMBL" id="OX459120">
    <property type="protein sequence ID" value="CAI9098102.1"/>
    <property type="molecule type" value="Genomic_DNA"/>
</dbReference>
<feature type="domain" description="WRKY" evidence="8">
    <location>
        <begin position="195"/>
        <end position="252"/>
    </location>
</feature>
<evidence type="ECO:0000256" key="1">
    <source>
        <dbReference type="ARBA" id="ARBA00004123"/>
    </source>
</evidence>
<dbReference type="Pfam" id="PF03106">
    <property type="entry name" value="WRKY"/>
    <property type="match status" value="2"/>
</dbReference>
<protein>
    <submittedName>
        <fullName evidence="9">OLC1v1034685C1</fullName>
    </submittedName>
</protein>
<dbReference type="InterPro" id="IPR044810">
    <property type="entry name" value="WRKY_plant"/>
</dbReference>
<keyword evidence="5" id="KW-0804">Transcription</keyword>
<evidence type="ECO:0000256" key="5">
    <source>
        <dbReference type="ARBA" id="ARBA00023163"/>
    </source>
</evidence>